<evidence type="ECO:0000256" key="2">
    <source>
        <dbReference type="ARBA" id="ARBA00003444"/>
    </source>
</evidence>
<evidence type="ECO:0000256" key="4">
    <source>
        <dbReference type="ARBA" id="ARBA00012285"/>
    </source>
</evidence>
<comment type="function">
    <text evidence="2">Decarboxylates L-threonine-O-3-phosphate to yield (R)-1-amino-2-propanol O-2-phosphate, the precursor for the linkage between the nucleotide loop and the corrin ring in cobalamin.</text>
</comment>
<evidence type="ECO:0000256" key="6">
    <source>
        <dbReference type="ARBA" id="ARBA00022898"/>
    </source>
</evidence>
<evidence type="ECO:0000256" key="7">
    <source>
        <dbReference type="ARBA" id="ARBA00023239"/>
    </source>
</evidence>
<dbReference type="PANTHER" id="PTHR42885">
    <property type="entry name" value="HISTIDINOL-PHOSPHATE AMINOTRANSFERASE-RELATED"/>
    <property type="match status" value="1"/>
</dbReference>
<dbReference type="Proteomes" id="UP000663570">
    <property type="component" value="Chromosome"/>
</dbReference>
<dbReference type="SUPFAM" id="SSF53383">
    <property type="entry name" value="PLP-dependent transferases"/>
    <property type="match status" value="1"/>
</dbReference>
<sequence length="333" mass="35716">MASPHGGRLREASRRYGIALDQWLDLSTGVNPVAWPVPPLPLSCWQRLPEEDDGLEIAAAQYYGSEMLLPVAGSQAALQALPWLRPHGAVGVVGPSYAEHAAAWLRAGHHVEDVEPGTIDSLLPALDALVLVNPNNPTGERYPIGQLLAWHRQLAARGGWLVVDEAFIDATPAESLVTHAGMRGLIVLRSLGKFFGLAGARVGFVFADAALRGRLAHLLGPWAVSGPARAVAMLALGDHTWQATQRQRLPQQAEALRALLARHGLPPTGCNALFQWVRTEHAAEIAHTLAHQGVLVRRFDYPESLRFGLPPDAAGLARLDLALGRAVAVLSLA</sequence>
<dbReference type="InterPro" id="IPR015424">
    <property type="entry name" value="PyrdxlP-dep_Trfase"/>
</dbReference>
<dbReference type="InterPro" id="IPR015421">
    <property type="entry name" value="PyrdxlP-dep_Trfase_major"/>
</dbReference>
<dbReference type="Gene3D" id="3.40.640.10">
    <property type="entry name" value="Type I PLP-dependent aspartate aminotransferase-like (Major domain)"/>
    <property type="match status" value="1"/>
</dbReference>
<comment type="cofactor">
    <cofactor evidence="1">
        <name>pyridoxal 5'-phosphate</name>
        <dbReference type="ChEBI" id="CHEBI:597326"/>
    </cofactor>
</comment>
<dbReference type="Pfam" id="PF00155">
    <property type="entry name" value="Aminotran_1_2"/>
    <property type="match status" value="1"/>
</dbReference>
<comment type="pathway">
    <text evidence="3">Cofactor biosynthesis; adenosylcobalamin biosynthesis.</text>
</comment>
<dbReference type="InterPro" id="IPR004839">
    <property type="entry name" value="Aminotransferase_I/II_large"/>
</dbReference>
<gene>
    <name evidence="11" type="ORF">JY500_21835</name>
</gene>
<evidence type="ECO:0000256" key="9">
    <source>
        <dbReference type="ARBA" id="ARBA00048531"/>
    </source>
</evidence>
<evidence type="ECO:0000256" key="8">
    <source>
        <dbReference type="ARBA" id="ARBA00029996"/>
    </source>
</evidence>
<dbReference type="CDD" id="cd00609">
    <property type="entry name" value="AAT_like"/>
    <property type="match status" value="1"/>
</dbReference>
<evidence type="ECO:0000313" key="12">
    <source>
        <dbReference type="Proteomes" id="UP000663570"/>
    </source>
</evidence>
<evidence type="ECO:0000259" key="10">
    <source>
        <dbReference type="Pfam" id="PF00155"/>
    </source>
</evidence>
<comment type="catalytic activity">
    <reaction evidence="9">
        <text>O-phospho-L-threonine + H(+) = (R)-1-aminopropan-2-yl phosphate + CO2</text>
        <dbReference type="Rhea" id="RHEA:11492"/>
        <dbReference type="ChEBI" id="CHEBI:15378"/>
        <dbReference type="ChEBI" id="CHEBI:16526"/>
        <dbReference type="ChEBI" id="CHEBI:58563"/>
        <dbReference type="ChEBI" id="CHEBI:58675"/>
        <dbReference type="EC" id="4.1.1.81"/>
    </reaction>
</comment>
<dbReference type="PANTHER" id="PTHR42885:SF1">
    <property type="entry name" value="THREONINE-PHOSPHATE DECARBOXYLASE"/>
    <property type="match status" value="1"/>
</dbReference>
<dbReference type="InterPro" id="IPR015422">
    <property type="entry name" value="PyrdxlP-dep_Trfase_small"/>
</dbReference>
<dbReference type="GO" id="GO:0048472">
    <property type="term" value="F:threonine-phosphate decarboxylase activity"/>
    <property type="evidence" value="ECO:0007669"/>
    <property type="project" value="UniProtKB-EC"/>
</dbReference>
<dbReference type="InterPro" id="IPR005860">
    <property type="entry name" value="CobD"/>
</dbReference>
<dbReference type="EMBL" id="CP071060">
    <property type="protein sequence ID" value="QSI79334.1"/>
    <property type="molecule type" value="Genomic_DNA"/>
</dbReference>
<keyword evidence="6" id="KW-0663">Pyridoxal phosphate</keyword>
<dbReference type="InterPro" id="IPR004838">
    <property type="entry name" value="NHTrfase_class1_PyrdxlP-BS"/>
</dbReference>
<evidence type="ECO:0000256" key="1">
    <source>
        <dbReference type="ARBA" id="ARBA00001933"/>
    </source>
</evidence>
<organism evidence="11 12">
    <name type="scientific">Niveibacterium microcysteis</name>
    <dbReference type="NCBI Taxonomy" id="2811415"/>
    <lineage>
        <taxon>Bacteria</taxon>
        <taxon>Pseudomonadati</taxon>
        <taxon>Pseudomonadota</taxon>
        <taxon>Betaproteobacteria</taxon>
        <taxon>Rhodocyclales</taxon>
        <taxon>Rhodocyclaceae</taxon>
        <taxon>Niveibacterium</taxon>
    </lineage>
</organism>
<dbReference type="PROSITE" id="PS00105">
    <property type="entry name" value="AA_TRANSFER_CLASS_1"/>
    <property type="match status" value="1"/>
</dbReference>
<evidence type="ECO:0000256" key="3">
    <source>
        <dbReference type="ARBA" id="ARBA00004953"/>
    </source>
</evidence>
<protein>
    <recommendedName>
        <fullName evidence="4">threonine-phosphate decarboxylase</fullName>
        <ecNumber evidence="4">4.1.1.81</ecNumber>
    </recommendedName>
    <alternativeName>
        <fullName evidence="8">L-threonine-O-3-phosphate decarboxylase</fullName>
    </alternativeName>
</protein>
<keyword evidence="7 11" id="KW-0456">Lyase</keyword>
<dbReference type="Gene3D" id="3.90.1150.10">
    <property type="entry name" value="Aspartate Aminotransferase, domain 1"/>
    <property type="match status" value="1"/>
</dbReference>
<accession>A0ABX7MCT9</accession>
<feature type="domain" description="Aminotransferase class I/classII large" evidence="10">
    <location>
        <begin position="55"/>
        <end position="309"/>
    </location>
</feature>
<keyword evidence="12" id="KW-1185">Reference proteome</keyword>
<reference evidence="11 12" key="1">
    <citation type="submission" date="2021-02" db="EMBL/GenBank/DDBJ databases">
        <title>Niveibacterium changnyeongensis HC41.</title>
        <authorList>
            <person name="Kang M."/>
        </authorList>
    </citation>
    <scope>NUCLEOTIDE SEQUENCE [LARGE SCALE GENOMIC DNA]</scope>
    <source>
        <strain evidence="11 12">HC41</strain>
    </source>
</reference>
<proteinExistence type="predicted"/>
<name>A0ABX7MCT9_9RHOO</name>
<evidence type="ECO:0000256" key="5">
    <source>
        <dbReference type="ARBA" id="ARBA00022573"/>
    </source>
</evidence>
<evidence type="ECO:0000313" key="11">
    <source>
        <dbReference type="EMBL" id="QSI79334.1"/>
    </source>
</evidence>
<dbReference type="EC" id="4.1.1.81" evidence="4"/>
<dbReference type="NCBIfam" id="TIGR01140">
    <property type="entry name" value="L_thr_O3P_dcar"/>
    <property type="match status" value="1"/>
</dbReference>
<keyword evidence="5" id="KW-0169">Cobalamin biosynthesis</keyword>